<sequence length="306" mass="35680">MYKCSKVVFICKFAFFCSQVFLGGIKLNKNNFRILKILNNNIVLAFDLENKEETIIIGKGIGFGKKENKKVYIPYDNIEKSFIAYDEKMKNEYFRIVKRIDSKIIEISEKIIDMAEKKLGDLNSHIHILLTDHIGFAIERIKAGLEIINPFIDEIKILYPDEFDIASKGINMIKEELNLDLGYGEIGFITMHLHSARKNINVKETMKNTRILNEIIDIIQDGLRINLNKTDYIYKRLINHIQGALDRIKNGKCMENPLLNNIKEEFKDSFEIIKKIKAKIEEEYETTVPEQELGYMAIHIERLKIK</sequence>
<dbReference type="SUPFAM" id="SSF50151">
    <property type="entry name" value="SacY-like RNA-binding domain"/>
    <property type="match status" value="1"/>
</dbReference>
<dbReference type="AlphaFoldDB" id="A0A1M5PMW8"/>
<feature type="domain" description="PRD" evidence="3">
    <location>
        <begin position="203"/>
        <end position="306"/>
    </location>
</feature>
<dbReference type="InterPro" id="IPR011608">
    <property type="entry name" value="PRD"/>
</dbReference>
<gene>
    <name evidence="4" type="ORF">SAMN02744040_00592</name>
</gene>
<dbReference type="GO" id="GO:0045893">
    <property type="term" value="P:positive regulation of DNA-templated transcription"/>
    <property type="evidence" value="ECO:0007669"/>
    <property type="project" value="InterPro"/>
</dbReference>
<dbReference type="PANTHER" id="PTHR30185:SF16">
    <property type="entry name" value="PROTEIN GLCT"/>
    <property type="match status" value="1"/>
</dbReference>
<protein>
    <submittedName>
        <fullName evidence="4">Transcriptional antiterminator, BglG family</fullName>
    </submittedName>
</protein>
<accession>A0A1M5PMW8</accession>
<dbReference type="Gene3D" id="1.10.1790.10">
    <property type="entry name" value="PRD domain"/>
    <property type="match status" value="2"/>
</dbReference>
<keyword evidence="5" id="KW-1185">Reference proteome</keyword>
<dbReference type="PROSITE" id="PS00654">
    <property type="entry name" value="PRD_1"/>
    <property type="match status" value="1"/>
</dbReference>
<dbReference type="STRING" id="1123350.SAMN02744040_00592"/>
<reference evidence="5" key="1">
    <citation type="submission" date="2016-11" db="EMBL/GenBank/DDBJ databases">
        <authorList>
            <person name="Varghese N."/>
            <person name="Submissions S."/>
        </authorList>
    </citation>
    <scope>NUCLEOTIDE SEQUENCE [LARGE SCALE GENOMIC DNA]</scope>
    <source>
        <strain evidence="5">DSM 15285</strain>
    </source>
</reference>
<evidence type="ECO:0000313" key="4">
    <source>
        <dbReference type="EMBL" id="SHH03097.1"/>
    </source>
</evidence>
<dbReference type="Pfam" id="PF00874">
    <property type="entry name" value="PRD"/>
    <property type="match status" value="2"/>
</dbReference>
<dbReference type="PANTHER" id="PTHR30185">
    <property type="entry name" value="CRYPTIC BETA-GLUCOSIDE BGL OPERON ANTITERMINATOR"/>
    <property type="match status" value="1"/>
</dbReference>
<feature type="domain" description="PRD" evidence="3">
    <location>
        <begin position="99"/>
        <end position="202"/>
    </location>
</feature>
<dbReference type="InterPro" id="IPR050661">
    <property type="entry name" value="BglG_antiterminators"/>
</dbReference>
<evidence type="ECO:0000313" key="5">
    <source>
        <dbReference type="Proteomes" id="UP000242520"/>
    </source>
</evidence>
<evidence type="ECO:0000259" key="3">
    <source>
        <dbReference type="PROSITE" id="PS51372"/>
    </source>
</evidence>
<dbReference type="PROSITE" id="PS51372">
    <property type="entry name" value="PRD_2"/>
    <property type="match status" value="2"/>
</dbReference>
<dbReference type="InterPro" id="IPR004341">
    <property type="entry name" value="CAT_RNA-bd_dom"/>
</dbReference>
<evidence type="ECO:0000256" key="2">
    <source>
        <dbReference type="ARBA" id="ARBA00022737"/>
    </source>
</evidence>
<keyword evidence="2" id="KW-0677">Repeat</keyword>
<dbReference type="OrthoDB" id="9813552at2"/>
<dbReference type="InterPro" id="IPR001550">
    <property type="entry name" value="Transcrpt_antitermin_CS"/>
</dbReference>
<evidence type="ECO:0000256" key="1">
    <source>
        <dbReference type="ARBA" id="ARBA00009115"/>
    </source>
</evidence>
<dbReference type="SMART" id="SM01061">
    <property type="entry name" value="CAT_RBD"/>
    <property type="match status" value="1"/>
</dbReference>
<dbReference type="Proteomes" id="UP000242520">
    <property type="component" value="Unassembled WGS sequence"/>
</dbReference>
<dbReference type="GO" id="GO:0003723">
    <property type="term" value="F:RNA binding"/>
    <property type="evidence" value="ECO:0007669"/>
    <property type="project" value="InterPro"/>
</dbReference>
<comment type="similarity">
    <text evidence="1">Belongs to the transcriptional antiterminator BglG family. GlcT subfamily.</text>
</comment>
<dbReference type="EMBL" id="FQXH01000006">
    <property type="protein sequence ID" value="SHH03097.1"/>
    <property type="molecule type" value="Genomic_DNA"/>
</dbReference>
<organism evidence="4 5">
    <name type="scientific">Tepidibacter thalassicus DSM 15285</name>
    <dbReference type="NCBI Taxonomy" id="1123350"/>
    <lineage>
        <taxon>Bacteria</taxon>
        <taxon>Bacillati</taxon>
        <taxon>Bacillota</taxon>
        <taxon>Clostridia</taxon>
        <taxon>Peptostreptococcales</taxon>
        <taxon>Peptostreptococcaceae</taxon>
        <taxon>Tepidibacter</taxon>
    </lineage>
</organism>
<proteinExistence type="inferred from homology"/>
<dbReference type="InterPro" id="IPR036634">
    <property type="entry name" value="PRD_sf"/>
</dbReference>
<dbReference type="Pfam" id="PF03123">
    <property type="entry name" value="CAT_RBD"/>
    <property type="match status" value="1"/>
</dbReference>
<dbReference type="SUPFAM" id="SSF63520">
    <property type="entry name" value="PTS-regulatory domain, PRD"/>
    <property type="match status" value="2"/>
</dbReference>
<dbReference type="Gene3D" id="2.30.24.10">
    <property type="entry name" value="CAT RNA-binding domain"/>
    <property type="match status" value="1"/>
</dbReference>
<dbReference type="InterPro" id="IPR036650">
    <property type="entry name" value="CAT_RNA-bd_dom_sf"/>
</dbReference>
<name>A0A1M5PMW8_9FIRM</name>